<name>A0A395H777_9EURO</name>
<protein>
    <submittedName>
        <fullName evidence="2">Uncharacterized protein</fullName>
    </submittedName>
</protein>
<sequence length="163" mass="17748">MFPGWSLIVCINYFWAISCAVLVIFFHLSRYDAGVCELTWIFSLFSLSTPGWGLAAFGLNTYRMDGGACKNRGVHPVCQPGDWKSLATGDGCLYICEADLAECLICLCTNYRDDPRDESHVATTSDPLVPDPIIQPASGVCQTLGTTSRVRLDWAGCPGPKTS</sequence>
<keyword evidence="1" id="KW-0812">Transmembrane</keyword>
<evidence type="ECO:0000313" key="2">
    <source>
        <dbReference type="EMBL" id="RAL03772.1"/>
    </source>
</evidence>
<keyword evidence="1" id="KW-1133">Transmembrane helix</keyword>
<keyword evidence="1" id="KW-0472">Membrane</keyword>
<dbReference type="RefSeq" id="XP_025578099.1">
    <property type="nucleotide sequence ID" value="XM_025714823.1"/>
</dbReference>
<dbReference type="Proteomes" id="UP000249402">
    <property type="component" value="Unassembled WGS sequence"/>
</dbReference>
<reference evidence="2 3" key="1">
    <citation type="submission" date="2018-02" db="EMBL/GenBank/DDBJ databases">
        <title>The genomes of Aspergillus section Nigri reveals drivers in fungal speciation.</title>
        <authorList>
            <consortium name="DOE Joint Genome Institute"/>
            <person name="Vesth T.C."/>
            <person name="Nybo J."/>
            <person name="Theobald S."/>
            <person name="Brandl J."/>
            <person name="Frisvad J.C."/>
            <person name="Nielsen K.F."/>
            <person name="Lyhne E.K."/>
            <person name="Kogle M.E."/>
            <person name="Kuo A."/>
            <person name="Riley R."/>
            <person name="Clum A."/>
            <person name="Nolan M."/>
            <person name="Lipzen A."/>
            <person name="Salamov A."/>
            <person name="Henrissat B."/>
            <person name="Wiebenga A."/>
            <person name="De vries R.P."/>
            <person name="Grigoriev I.V."/>
            <person name="Mortensen U.H."/>
            <person name="Andersen M.R."/>
            <person name="Baker S.E."/>
        </authorList>
    </citation>
    <scope>NUCLEOTIDE SEQUENCE [LARGE SCALE GENOMIC DNA]</scope>
    <source>
        <strain evidence="2 3">CBS 121593</strain>
    </source>
</reference>
<organism evidence="2 3">
    <name type="scientific">Aspergillus ibericus CBS 121593</name>
    <dbReference type="NCBI Taxonomy" id="1448316"/>
    <lineage>
        <taxon>Eukaryota</taxon>
        <taxon>Fungi</taxon>
        <taxon>Dikarya</taxon>
        <taxon>Ascomycota</taxon>
        <taxon>Pezizomycotina</taxon>
        <taxon>Eurotiomycetes</taxon>
        <taxon>Eurotiomycetidae</taxon>
        <taxon>Eurotiales</taxon>
        <taxon>Aspergillaceae</taxon>
        <taxon>Aspergillus</taxon>
        <taxon>Aspergillus subgen. Circumdati</taxon>
    </lineage>
</organism>
<gene>
    <name evidence="2" type="ORF">BO80DRAFT_270056</name>
</gene>
<dbReference type="EMBL" id="KZ824426">
    <property type="protein sequence ID" value="RAL03772.1"/>
    <property type="molecule type" value="Genomic_DNA"/>
</dbReference>
<keyword evidence="3" id="KW-1185">Reference proteome</keyword>
<evidence type="ECO:0000313" key="3">
    <source>
        <dbReference type="Proteomes" id="UP000249402"/>
    </source>
</evidence>
<evidence type="ECO:0000256" key="1">
    <source>
        <dbReference type="SAM" id="Phobius"/>
    </source>
</evidence>
<dbReference type="VEuPathDB" id="FungiDB:BO80DRAFT_270056"/>
<proteinExistence type="predicted"/>
<dbReference type="GeneID" id="37219688"/>
<feature type="transmembrane region" description="Helical" evidence="1">
    <location>
        <begin position="40"/>
        <end position="62"/>
    </location>
</feature>
<feature type="transmembrane region" description="Helical" evidence="1">
    <location>
        <begin position="7"/>
        <end position="28"/>
    </location>
</feature>
<dbReference type="AlphaFoldDB" id="A0A395H777"/>
<accession>A0A395H777</accession>